<dbReference type="EMBL" id="QAOG01000005">
    <property type="protein sequence ID" value="PTQ59412.1"/>
    <property type="molecule type" value="Genomic_DNA"/>
</dbReference>
<accession>A0A2T5GJC1</accession>
<sequence>MSRLVASLGMYDHPAQQSANDRIWSEIVRILRKRGVDRMPDVLDRARHVHDLWRDPNLLFGQACGYPLIADDSLALQVIALPIYDMPGFTSSDATHASVLVARANDGRRSLVDYRDTRAAINDPQSNTGMNLFRATLAPIAETSAFFARVVQTGSHRGSIAAIAAGSADIAAIDTVTYATLVRHEPDLTAPLKIVARSPASPTLPFVTSAATGVETIAALRLALQEVMTDPRLAEARASLGLAGIITANFDALAPIHALQQTAIRFGYPNLR</sequence>
<dbReference type="Pfam" id="PF12974">
    <property type="entry name" value="Phosphonate-bd"/>
    <property type="match status" value="1"/>
</dbReference>
<evidence type="ECO:0000313" key="2">
    <source>
        <dbReference type="Proteomes" id="UP000244189"/>
    </source>
</evidence>
<proteinExistence type="predicted"/>
<name>A0A2T5GJC1_9SPHN</name>
<dbReference type="Gene3D" id="3.40.190.10">
    <property type="entry name" value="Periplasmic binding protein-like II"/>
    <property type="match status" value="2"/>
</dbReference>
<reference evidence="1 2" key="1">
    <citation type="submission" date="2018-04" db="EMBL/GenBank/DDBJ databases">
        <title>Genomic Encyclopedia of Type Strains, Phase III (KMG-III): the genomes of soil and plant-associated and newly described type strains.</title>
        <authorList>
            <person name="Whitman W."/>
        </authorList>
    </citation>
    <scope>NUCLEOTIDE SEQUENCE [LARGE SCALE GENOMIC DNA]</scope>
    <source>
        <strain evidence="1 2">MA101b</strain>
    </source>
</reference>
<evidence type="ECO:0000313" key="1">
    <source>
        <dbReference type="EMBL" id="PTQ59412.1"/>
    </source>
</evidence>
<organism evidence="1 2">
    <name type="scientific">Sphingomonas aurantiaca</name>
    <dbReference type="NCBI Taxonomy" id="185949"/>
    <lineage>
        <taxon>Bacteria</taxon>
        <taxon>Pseudomonadati</taxon>
        <taxon>Pseudomonadota</taxon>
        <taxon>Alphaproteobacteria</taxon>
        <taxon>Sphingomonadales</taxon>
        <taxon>Sphingomonadaceae</taxon>
        <taxon>Sphingomonas</taxon>
    </lineage>
</organism>
<protein>
    <submittedName>
        <fullName evidence="1">ABC-type phosphate/phosphonate transport system substrate-binding protein</fullName>
    </submittedName>
</protein>
<gene>
    <name evidence="1" type="ORF">C8J26_3161</name>
</gene>
<comment type="caution">
    <text evidence="1">The sequence shown here is derived from an EMBL/GenBank/DDBJ whole genome shotgun (WGS) entry which is preliminary data.</text>
</comment>
<dbReference type="SUPFAM" id="SSF53850">
    <property type="entry name" value="Periplasmic binding protein-like II"/>
    <property type="match status" value="1"/>
</dbReference>
<dbReference type="AlphaFoldDB" id="A0A2T5GJC1"/>
<dbReference type="Proteomes" id="UP000244189">
    <property type="component" value="Unassembled WGS sequence"/>
</dbReference>
<dbReference type="PANTHER" id="PTHR35841:SF1">
    <property type="entry name" value="PHOSPHONATES-BINDING PERIPLASMIC PROTEIN"/>
    <property type="match status" value="1"/>
</dbReference>
<dbReference type="PANTHER" id="PTHR35841">
    <property type="entry name" value="PHOSPHONATES-BINDING PERIPLASMIC PROTEIN"/>
    <property type="match status" value="1"/>
</dbReference>
<keyword evidence="2" id="KW-1185">Reference proteome</keyword>